<dbReference type="EMBL" id="CP011058">
    <property type="protein sequence ID" value="AJY77044.1"/>
    <property type="molecule type" value="Genomic_DNA"/>
</dbReference>
<gene>
    <name evidence="2" type="ORF">VN24_23940</name>
</gene>
<keyword evidence="1" id="KW-0812">Transmembrane</keyword>
<organism evidence="2 3">
    <name type="scientific">Paenibacillus beijingensis</name>
    <dbReference type="NCBI Taxonomy" id="1126833"/>
    <lineage>
        <taxon>Bacteria</taxon>
        <taxon>Bacillati</taxon>
        <taxon>Bacillota</taxon>
        <taxon>Bacilli</taxon>
        <taxon>Bacillales</taxon>
        <taxon>Paenibacillaceae</taxon>
        <taxon>Paenibacillus</taxon>
    </lineage>
</organism>
<dbReference type="KEGG" id="pbj:VN24_23940"/>
<feature type="transmembrane region" description="Helical" evidence="1">
    <location>
        <begin position="44"/>
        <end position="62"/>
    </location>
</feature>
<accession>A0A0D5NNY9</accession>
<keyword evidence="1" id="KW-1133">Transmembrane helix</keyword>
<dbReference type="OrthoDB" id="2897521at2"/>
<dbReference type="HOGENOM" id="CLU_203844_0_0_9"/>
<name>A0A0D5NNY9_9BACL</name>
<sequence length="63" mass="7160">MIGIGKAFEFSIPLWFMSAYLILRLDAVGYKLRTMKKEARASRLIGWINVVLGILALIGSWFI</sequence>
<dbReference type="RefSeq" id="WP_045672469.1">
    <property type="nucleotide sequence ID" value="NZ_CP011058.1"/>
</dbReference>
<keyword evidence="1" id="KW-0472">Membrane</keyword>
<evidence type="ECO:0000313" key="3">
    <source>
        <dbReference type="Proteomes" id="UP000032633"/>
    </source>
</evidence>
<protein>
    <submittedName>
        <fullName evidence="2">Uncharacterized protein</fullName>
    </submittedName>
</protein>
<dbReference type="AlphaFoldDB" id="A0A0D5NNY9"/>
<dbReference type="InterPro" id="IPR049971">
    <property type="entry name" value="CLC_0170-like"/>
</dbReference>
<proteinExistence type="predicted"/>
<evidence type="ECO:0000256" key="1">
    <source>
        <dbReference type="SAM" id="Phobius"/>
    </source>
</evidence>
<dbReference type="Proteomes" id="UP000032633">
    <property type="component" value="Chromosome"/>
</dbReference>
<feature type="transmembrane region" description="Helical" evidence="1">
    <location>
        <begin position="12"/>
        <end position="32"/>
    </location>
</feature>
<dbReference type="NCBIfam" id="NF042414">
    <property type="entry name" value="CLC_0170_fam"/>
    <property type="match status" value="1"/>
</dbReference>
<evidence type="ECO:0000313" key="2">
    <source>
        <dbReference type="EMBL" id="AJY77044.1"/>
    </source>
</evidence>
<dbReference type="PATRIC" id="fig|1126833.4.peg.5264"/>
<reference evidence="2" key="1">
    <citation type="journal article" date="2015" name="J. Biotechnol.">
        <title>Complete genome sequence of Paenibacillus beijingensis 7188(T) (=DSM 24997(T)), a novel rhizobacterium from jujube garden soil.</title>
        <authorList>
            <person name="Kwak Y."/>
            <person name="Shin J.H."/>
        </authorList>
    </citation>
    <scope>NUCLEOTIDE SEQUENCE [LARGE SCALE GENOMIC DNA]</scope>
    <source>
        <strain evidence="2">DSM 24997</strain>
    </source>
</reference>
<keyword evidence="3" id="KW-1185">Reference proteome</keyword>